<keyword evidence="3" id="KW-1185">Reference proteome</keyword>
<comment type="caution">
    <text evidence="2">The sequence shown here is derived from an EMBL/GenBank/DDBJ whole genome shotgun (WGS) entry which is preliminary data.</text>
</comment>
<reference evidence="2" key="1">
    <citation type="submission" date="2022-03" db="EMBL/GenBank/DDBJ databases">
        <authorList>
            <person name="Legras J.-L."/>
            <person name="Devillers H."/>
            <person name="Grondin C."/>
        </authorList>
    </citation>
    <scope>NUCLEOTIDE SEQUENCE</scope>
    <source>
        <strain evidence="2">CLIB 1423</strain>
    </source>
</reference>
<proteinExistence type="predicted"/>
<evidence type="ECO:0000313" key="3">
    <source>
        <dbReference type="Proteomes" id="UP000837801"/>
    </source>
</evidence>
<evidence type="ECO:0000256" key="1">
    <source>
        <dbReference type="SAM" id="Phobius"/>
    </source>
</evidence>
<dbReference type="AlphaFoldDB" id="A0A9P0QUT2"/>
<keyword evidence="1" id="KW-0472">Membrane</keyword>
<dbReference type="OrthoDB" id="4086878at2759"/>
<feature type="transmembrane region" description="Helical" evidence="1">
    <location>
        <begin position="65"/>
        <end position="86"/>
    </location>
</feature>
<gene>
    <name evidence="2" type="ORF">CLIB1423_25S01486</name>
</gene>
<accession>A0A9P0QUT2</accession>
<dbReference type="EMBL" id="CAKXYY010000025">
    <property type="protein sequence ID" value="CAH2355403.1"/>
    <property type="molecule type" value="Genomic_DNA"/>
</dbReference>
<dbReference type="Proteomes" id="UP000837801">
    <property type="component" value="Unassembled WGS sequence"/>
</dbReference>
<evidence type="ECO:0000313" key="2">
    <source>
        <dbReference type="EMBL" id="CAH2355403.1"/>
    </source>
</evidence>
<keyword evidence="1" id="KW-1133">Transmembrane helix</keyword>
<keyword evidence="1" id="KW-0812">Transmembrane</keyword>
<organism evidence="2 3">
    <name type="scientific">[Candida] railenensis</name>
    <dbReference type="NCBI Taxonomy" id="45579"/>
    <lineage>
        <taxon>Eukaryota</taxon>
        <taxon>Fungi</taxon>
        <taxon>Dikarya</taxon>
        <taxon>Ascomycota</taxon>
        <taxon>Saccharomycotina</taxon>
        <taxon>Pichiomycetes</taxon>
        <taxon>Debaryomycetaceae</taxon>
        <taxon>Kurtzmaniella</taxon>
    </lineage>
</organism>
<feature type="transmembrane region" description="Helical" evidence="1">
    <location>
        <begin position="20"/>
        <end position="45"/>
    </location>
</feature>
<name>A0A9P0QUT2_9ASCO</name>
<sequence length="98" mass="11118">MAQLKQRKPSEDDRVSKSRVTYAVLLTIFSVILVVLWGFHAVWAAKVILNRTYGSFFNNLVFGPGTFVAGVGLSVKLVTYLNNVLLEERLDMDHKKYI</sequence>
<protein>
    <submittedName>
        <fullName evidence="2">Uncharacterized protein</fullName>
    </submittedName>
</protein>